<gene>
    <name evidence="1" type="ORF">HJ01_02816</name>
</gene>
<organism evidence="1 2">
    <name type="scientific">Flavobacterium frigoris (strain PS1)</name>
    <dbReference type="NCBI Taxonomy" id="1086011"/>
    <lineage>
        <taxon>Bacteria</taxon>
        <taxon>Pseudomonadati</taxon>
        <taxon>Bacteroidota</taxon>
        <taxon>Flavobacteriia</taxon>
        <taxon>Flavobacteriales</taxon>
        <taxon>Flavobacteriaceae</taxon>
        <taxon>Flavobacterium</taxon>
    </lineage>
</organism>
<dbReference type="AlphaFoldDB" id="H7FUK1"/>
<name>H7FUK1_FLAFP</name>
<evidence type="ECO:0000313" key="1">
    <source>
        <dbReference type="EMBL" id="EIA07948.1"/>
    </source>
</evidence>
<keyword evidence="2" id="KW-1185">Reference proteome</keyword>
<dbReference type="Proteomes" id="UP000005566">
    <property type="component" value="Unassembled WGS sequence"/>
</dbReference>
<dbReference type="EMBL" id="AHKF01000020">
    <property type="protein sequence ID" value="EIA07948.1"/>
    <property type="molecule type" value="Genomic_DNA"/>
</dbReference>
<reference evidence="1 2" key="1">
    <citation type="journal article" date="2014" name="Acta Crystallogr. D">
        <title>Structure-based characterization and antifreeze properties of a hyperactive ice-binding protein from the Antarctic bacterium Flavobacterium frigoris PS1.</title>
        <authorList>
            <person name="Do H."/>
            <person name="Kim S.J."/>
            <person name="Kim H.J."/>
            <person name="Lee J.H."/>
        </authorList>
    </citation>
    <scope>NUCLEOTIDE SEQUENCE [LARGE SCALE GENOMIC DNA]</scope>
    <source>
        <strain evidence="1 2">PS1</strain>
    </source>
</reference>
<comment type="caution">
    <text evidence="1">The sequence shown here is derived from an EMBL/GenBank/DDBJ whole genome shotgun (WGS) entry which is preliminary data.</text>
</comment>
<protein>
    <submittedName>
        <fullName evidence="1">Uncharacterized protein</fullName>
    </submittedName>
</protein>
<proteinExistence type="predicted"/>
<sequence length="39" mass="4601">MEQPERFNNAVDSIHKLAQSILAKYDEFIKKGRQILKIQ</sequence>
<dbReference type="PATRIC" id="fig|1086011.3.peg.2758"/>
<accession>H7FUK1</accession>
<evidence type="ECO:0000313" key="2">
    <source>
        <dbReference type="Proteomes" id="UP000005566"/>
    </source>
</evidence>